<protein>
    <recommendedName>
        <fullName evidence="3">Aldouronate transport system substrate-binding protein</fullName>
    </recommendedName>
</protein>
<proteinExistence type="predicted"/>
<accession>A0ABV7Q8Y3</accession>
<keyword evidence="2" id="KW-1185">Reference proteome</keyword>
<dbReference type="Gene3D" id="3.40.190.10">
    <property type="entry name" value="Periplasmic binding protein-like II"/>
    <property type="match status" value="2"/>
</dbReference>
<reference evidence="2" key="1">
    <citation type="journal article" date="2019" name="Int. J. Syst. Evol. Microbiol.">
        <title>The Global Catalogue of Microorganisms (GCM) 10K type strain sequencing project: providing services to taxonomists for standard genome sequencing and annotation.</title>
        <authorList>
            <consortium name="The Broad Institute Genomics Platform"/>
            <consortium name="The Broad Institute Genome Sequencing Center for Infectious Disease"/>
            <person name="Wu L."/>
            <person name="Ma J."/>
        </authorList>
    </citation>
    <scope>NUCLEOTIDE SEQUENCE [LARGE SCALE GENOMIC DNA]</scope>
    <source>
        <strain evidence="2">CGMCC 4.7396</strain>
    </source>
</reference>
<evidence type="ECO:0000313" key="1">
    <source>
        <dbReference type="EMBL" id="MFC3495873.1"/>
    </source>
</evidence>
<dbReference type="Proteomes" id="UP001595712">
    <property type="component" value="Unassembled WGS sequence"/>
</dbReference>
<dbReference type="RefSeq" id="WP_387980757.1">
    <property type="nucleotide sequence ID" value="NZ_JBHRWO010000021.1"/>
</dbReference>
<evidence type="ECO:0000313" key="2">
    <source>
        <dbReference type="Proteomes" id="UP001595712"/>
    </source>
</evidence>
<comment type="caution">
    <text evidence="1">The sequence shown here is derived from an EMBL/GenBank/DDBJ whole genome shotgun (WGS) entry which is preliminary data.</text>
</comment>
<dbReference type="InterPro" id="IPR006311">
    <property type="entry name" value="TAT_signal"/>
</dbReference>
<dbReference type="SUPFAM" id="SSF53850">
    <property type="entry name" value="Periplasmic binding protein-like II"/>
    <property type="match status" value="1"/>
</dbReference>
<gene>
    <name evidence="1" type="ORF">ACFO8M_25615</name>
</gene>
<dbReference type="PROSITE" id="PS51318">
    <property type="entry name" value="TAT"/>
    <property type="match status" value="1"/>
</dbReference>
<organism evidence="1 2">
    <name type="scientific">Glycomyces rhizosphaerae</name>
    <dbReference type="NCBI Taxonomy" id="2054422"/>
    <lineage>
        <taxon>Bacteria</taxon>
        <taxon>Bacillati</taxon>
        <taxon>Actinomycetota</taxon>
        <taxon>Actinomycetes</taxon>
        <taxon>Glycomycetales</taxon>
        <taxon>Glycomycetaceae</taxon>
        <taxon>Glycomyces</taxon>
    </lineage>
</organism>
<dbReference type="EMBL" id="JBHRWO010000021">
    <property type="protein sequence ID" value="MFC3495873.1"/>
    <property type="molecule type" value="Genomic_DNA"/>
</dbReference>
<name>A0ABV7Q8Y3_9ACTN</name>
<evidence type="ECO:0008006" key="3">
    <source>
        <dbReference type="Google" id="ProtNLM"/>
    </source>
</evidence>
<sequence>MLEPSSNAPFKRRSLFKVAGLGAAGAAGLPVLASCGDIESGEGAVQSTEGFDFLPTYKEWPLPVQPDLVGEPPNHPSGFTSYPEPIQAVAELPSGSGTYELTVPVWGDTPSGDDPYYAAVTEAWGGTVINLRQADGNTFADTSVQWLKANEYGDAILMFGWMLGSHTDFRETVVNNFYDLTDIVKGDIAERWPLLAGMPNSSWGQSVWSKDPADPDSARIFGIPGNLSGGQGNAVFVRTDYLEAANLAMPTTVEELLEVCRAWSDDANGKWAFATLDWFVGQWFSADDTEGWLWDADQEKMIHSCELPNFTEMLTFRRTLWDEKLIHPDAPSGTLDFHALQASGAVLFTQDSMGWWGEFVRQVNAGEIDAGAIAPLPPLAANGRTPIVPMNTTVDGWTFLNKDLSKEQVEEILDIANWCSSPYGTAEFELLQYGIEGEHFNLGEDGTPVMTELGSKIVGGPVNYKALSGQVQTFLTGDPGMVQARFDYNASIQQYAGTNLFEGMRIEGPADFKAASQTLWDQQNDIAYGRSDLSSIPDMVQTFLDNGGEAARQYYTDAYKSIKGE</sequence>